<dbReference type="EMBL" id="QXWK01000023">
    <property type="protein sequence ID" value="NBH62346.1"/>
    <property type="molecule type" value="Genomic_DNA"/>
</dbReference>
<feature type="transmembrane region" description="Helical" evidence="9">
    <location>
        <begin position="362"/>
        <end position="381"/>
    </location>
</feature>
<feature type="transmembrane region" description="Helical" evidence="9">
    <location>
        <begin position="12"/>
        <end position="31"/>
    </location>
</feature>
<dbReference type="PANTHER" id="PTHR30081:SF1">
    <property type="entry name" value="PROTEIN TRANSLOCASE SUBUNIT SECD"/>
    <property type="match status" value="1"/>
</dbReference>
<evidence type="ECO:0000313" key="14">
    <source>
        <dbReference type="Proteomes" id="UP000446866"/>
    </source>
</evidence>
<dbReference type="Gene3D" id="1.20.1640.10">
    <property type="entry name" value="Multidrug efflux transporter AcrB transmembrane domain"/>
    <property type="match status" value="2"/>
</dbReference>
<feature type="transmembrane region" description="Helical" evidence="9">
    <location>
        <begin position="676"/>
        <end position="694"/>
    </location>
</feature>
<organism evidence="13 14">
    <name type="scientific">Anaerotruncus colihominis</name>
    <dbReference type="NCBI Taxonomy" id="169435"/>
    <lineage>
        <taxon>Bacteria</taxon>
        <taxon>Bacillati</taxon>
        <taxon>Bacillota</taxon>
        <taxon>Clostridia</taxon>
        <taxon>Eubacteriales</taxon>
        <taxon>Oscillospiraceae</taxon>
        <taxon>Anaerotruncus</taxon>
    </lineage>
</organism>
<dbReference type="Proteomes" id="UP000446866">
    <property type="component" value="Unassembled WGS sequence"/>
</dbReference>
<reference evidence="13 14" key="1">
    <citation type="submission" date="2018-08" db="EMBL/GenBank/DDBJ databases">
        <title>Murine metabolic-syndrome-specific gut microbial biobank.</title>
        <authorList>
            <person name="Liu C."/>
        </authorList>
    </citation>
    <scope>NUCLEOTIDE SEQUENCE [LARGE SCALE GENOMIC DNA]</scope>
    <source>
        <strain evidence="13 14">28</strain>
    </source>
</reference>
<dbReference type="NCBIfam" id="TIGR00966">
    <property type="entry name" value="transloc_SecF"/>
    <property type="match status" value="1"/>
</dbReference>
<keyword evidence="7 9" id="KW-0811">Translocation</keyword>
<feature type="transmembrane region" description="Helical" evidence="9">
    <location>
        <begin position="596"/>
        <end position="618"/>
    </location>
</feature>
<dbReference type="PANTHER" id="PTHR30081">
    <property type="entry name" value="PROTEIN-EXPORT MEMBRANE PROTEIN SEC"/>
    <property type="match status" value="1"/>
</dbReference>
<dbReference type="InterPro" id="IPR022646">
    <property type="entry name" value="SecD/SecF_CS"/>
</dbReference>
<evidence type="ECO:0000256" key="6">
    <source>
        <dbReference type="ARBA" id="ARBA00022989"/>
    </source>
</evidence>
<keyword evidence="5 9" id="KW-0653">Protein transport</keyword>
<feature type="transmembrane region" description="Helical" evidence="9">
    <location>
        <begin position="624"/>
        <end position="645"/>
    </location>
</feature>
<dbReference type="NCBIfam" id="TIGR01129">
    <property type="entry name" value="secD"/>
    <property type="match status" value="1"/>
</dbReference>
<evidence type="ECO:0000256" key="5">
    <source>
        <dbReference type="ARBA" id="ARBA00022927"/>
    </source>
</evidence>
<evidence type="ECO:0000256" key="8">
    <source>
        <dbReference type="ARBA" id="ARBA00023136"/>
    </source>
</evidence>
<comment type="function">
    <text evidence="9">Part of the Sec protein translocase complex. Interacts with the SecYEG preprotein conducting channel. SecDF uses the proton motive force (PMF) to complete protein translocation after the ATP-dependent function of SecA.</text>
</comment>
<dbReference type="Pfam" id="PF02355">
    <property type="entry name" value="SecD_SecF_C"/>
    <property type="match status" value="2"/>
</dbReference>
<keyword evidence="4 9" id="KW-0812">Transmembrane</keyword>
<dbReference type="InterPro" id="IPR005665">
    <property type="entry name" value="SecF_bac"/>
</dbReference>
<evidence type="ECO:0000256" key="2">
    <source>
        <dbReference type="ARBA" id="ARBA00022448"/>
    </source>
</evidence>
<dbReference type="Pfam" id="PF21760">
    <property type="entry name" value="SecD_1st"/>
    <property type="match status" value="1"/>
</dbReference>
<dbReference type="InterPro" id="IPR005791">
    <property type="entry name" value="SecD"/>
</dbReference>
<dbReference type="InterPro" id="IPR048631">
    <property type="entry name" value="SecD_1st"/>
</dbReference>
<comment type="similarity">
    <text evidence="10">Belongs to the SecD/SecF family. SecF subfamily.</text>
</comment>
<dbReference type="Pfam" id="PF07549">
    <property type="entry name" value="Sec_GG"/>
    <property type="match status" value="1"/>
</dbReference>
<dbReference type="SUPFAM" id="SSF82866">
    <property type="entry name" value="Multidrug efflux transporter AcrB transmembrane domain"/>
    <property type="match status" value="2"/>
</dbReference>
<dbReference type="GO" id="GO:0006605">
    <property type="term" value="P:protein targeting"/>
    <property type="evidence" value="ECO:0007669"/>
    <property type="project" value="UniProtKB-UniRule"/>
</dbReference>
<comment type="caution">
    <text evidence="9">Lacks conserved residue(s) required for the propagation of feature annotation.</text>
</comment>
<feature type="transmembrane region" description="Helical" evidence="9">
    <location>
        <begin position="320"/>
        <end position="341"/>
    </location>
</feature>
<evidence type="ECO:0000256" key="3">
    <source>
        <dbReference type="ARBA" id="ARBA00022475"/>
    </source>
</evidence>
<feature type="transmembrane region" description="Helical" evidence="9">
    <location>
        <begin position="700"/>
        <end position="724"/>
    </location>
</feature>
<name>A0A845QL39_9FIRM</name>
<comment type="subunit">
    <text evidence="10">Forms a complex with SecD. Part of the essential Sec protein translocation apparatus which comprises SecA, SecYEG and auxiliary proteins SecDF. Other proteins may also be involved.</text>
</comment>
<feature type="domain" description="Protein translocase subunit SecDF P1" evidence="12">
    <location>
        <begin position="71"/>
        <end position="129"/>
    </location>
</feature>
<comment type="similarity">
    <text evidence="9">Belongs to the SecD/SecF family. SecD subfamily.</text>
</comment>
<dbReference type="Gene3D" id="3.30.70.3220">
    <property type="match status" value="1"/>
</dbReference>
<keyword evidence="2 9" id="KW-0813">Transport</keyword>
<feature type="transmembrane region" description="Helical" evidence="9">
    <location>
        <begin position="572"/>
        <end position="589"/>
    </location>
</feature>
<evidence type="ECO:0000256" key="10">
    <source>
        <dbReference type="HAMAP-Rule" id="MF_01464"/>
    </source>
</evidence>
<dbReference type="GO" id="GO:0005886">
    <property type="term" value="C:plasma membrane"/>
    <property type="evidence" value="ECO:0007669"/>
    <property type="project" value="UniProtKB-SubCell"/>
</dbReference>
<dbReference type="HAMAP" id="MF_01464_B">
    <property type="entry name" value="SecF_B"/>
    <property type="match status" value="1"/>
</dbReference>
<proteinExistence type="inferred from homology"/>
<evidence type="ECO:0000259" key="11">
    <source>
        <dbReference type="Pfam" id="PF02355"/>
    </source>
</evidence>
<dbReference type="InterPro" id="IPR055344">
    <property type="entry name" value="SecD_SecF_C_bact"/>
</dbReference>
<dbReference type="GO" id="GO:0065002">
    <property type="term" value="P:intracellular protein transmembrane transport"/>
    <property type="evidence" value="ECO:0007669"/>
    <property type="project" value="UniProtKB-UniRule"/>
</dbReference>
<evidence type="ECO:0000256" key="7">
    <source>
        <dbReference type="ARBA" id="ARBA00023010"/>
    </source>
</evidence>
<dbReference type="GO" id="GO:0015450">
    <property type="term" value="F:protein-transporting ATPase activity"/>
    <property type="evidence" value="ECO:0007669"/>
    <property type="project" value="InterPro"/>
</dbReference>
<sequence length="749" mass="80923">MNSKLRKILASLIIIALLIGWYISIFGIGSINSIKDAMKFGLDINGGVYVVLEADAEDIQGLSDSDLSQVMEQTRAVLNNRVNAMGISEATVSIEGNDRLRVEMPGVEDAQQAIDQIGKTAQLRFLLADGTEVLSGDEVKNANIDTDTENGGYKIVLEFTNEGSKKFEEATRKTSANEITPNQEFSDLGIGGQAIIIMLDDEIVTSPNAQTVITSTTCEITSNGGYTQEDASNTAALIRGGALPISLNEVTSSVQTATIGVNALNKSIVAGAVGLGLVFLLMLIMYNILGLVADIALLLYVLIVLWIMAGLGSVLTLPGIAGIILSIGMAVDANVIIFARIKEEIAAGKTIRVAVSQGFKNALTTVLDAQITTLIASVVLYEIGSTAVKGFALTLMIGIIVSIFTAVVVTQLLIGLVADSKAFAKNKFFGVNEDGTEKKLLKKEFNFIKNRKIFYGISAVIIIAGLIFSVARGFNYGIDFTGGTMIQLDMGKKVATEEVQDALAEYNLEDVSIVLSGDNQEQIIIKTTNALDNDARGEVIKTLESKFGVTDKDVLASEEFGPTVGKELKTNAVKSVLIAAIGMLIYIIFRFRSWKYGVASIAGIAHDVLMVLAFYAIFNVTINNPFIAGILTVVGYSINDTIVVFDRIRENKKLYKKDNNQVVIDRSINQTLNRSVMTSLTTLICMVPLFLMVSTSIREFVIPLMVGVLVGTYSSIFLCSPLFYEFSKNEEKSKYMIAAQASEKKKNKK</sequence>
<keyword evidence="6 9" id="KW-1133">Transmembrane helix</keyword>
<gene>
    <name evidence="10 13" type="primary">secF</name>
    <name evidence="9" type="synonym">secD</name>
    <name evidence="13" type="ORF">D0435_11850</name>
</gene>
<evidence type="ECO:0000259" key="12">
    <source>
        <dbReference type="Pfam" id="PF21760"/>
    </source>
</evidence>
<evidence type="ECO:0000256" key="9">
    <source>
        <dbReference type="HAMAP-Rule" id="MF_01463"/>
    </source>
</evidence>
<dbReference type="InterPro" id="IPR048634">
    <property type="entry name" value="SecD_SecF_C"/>
</dbReference>
<evidence type="ECO:0000256" key="1">
    <source>
        <dbReference type="ARBA" id="ARBA00004651"/>
    </source>
</evidence>
<keyword evidence="3 9" id="KW-1003">Cell membrane</keyword>
<dbReference type="GO" id="GO:0043952">
    <property type="term" value="P:protein transport by the Sec complex"/>
    <property type="evidence" value="ECO:0007669"/>
    <property type="project" value="UniProtKB-UniRule"/>
</dbReference>
<feature type="transmembrane region" description="Helical" evidence="9">
    <location>
        <begin position="268"/>
        <end position="288"/>
    </location>
</feature>
<dbReference type="HAMAP" id="MF_01463_B">
    <property type="entry name" value="SecD_B"/>
    <property type="match status" value="1"/>
</dbReference>
<comment type="subunit">
    <text evidence="9">Forms a complex with SecF. Part of the essential Sec protein translocation apparatus which comprises SecA, SecYEG and auxiliary proteins SecDF. Other proteins may also be involved.</text>
</comment>
<dbReference type="PRINTS" id="PR01755">
    <property type="entry name" value="SECFTRNLCASE"/>
</dbReference>
<feature type="transmembrane region" description="Helical" evidence="9">
    <location>
        <begin position="393"/>
        <end position="418"/>
    </location>
</feature>
<feature type="transmembrane region" description="Helical" evidence="9">
    <location>
        <begin position="295"/>
        <end position="314"/>
    </location>
</feature>
<dbReference type="InterPro" id="IPR022645">
    <property type="entry name" value="SecD/SecF_bac"/>
</dbReference>
<dbReference type="NCBIfam" id="TIGR00916">
    <property type="entry name" value="2A0604s01"/>
    <property type="match status" value="2"/>
</dbReference>
<evidence type="ECO:0000313" key="13">
    <source>
        <dbReference type="EMBL" id="NBH62346.1"/>
    </source>
</evidence>
<feature type="transmembrane region" description="Helical" evidence="9">
    <location>
        <begin position="453"/>
        <end position="471"/>
    </location>
</feature>
<keyword evidence="14" id="KW-1185">Reference proteome</keyword>
<evidence type="ECO:0000256" key="4">
    <source>
        <dbReference type="ARBA" id="ARBA00022692"/>
    </source>
</evidence>
<dbReference type="InterPro" id="IPR022813">
    <property type="entry name" value="SecD/SecF_arch_bac"/>
</dbReference>
<comment type="subcellular location">
    <subcellularLocation>
        <location evidence="1 9">Cell membrane</location>
        <topology evidence="1 9">Multi-pass membrane protein</topology>
    </subcellularLocation>
</comment>
<feature type="domain" description="Protein export membrane protein SecD/SecF C-terminal" evidence="11">
    <location>
        <begin position="257"/>
        <end position="412"/>
    </location>
</feature>
<feature type="domain" description="Protein export membrane protein SecD/SecF C-terminal" evidence="11">
    <location>
        <begin position="549"/>
        <end position="727"/>
    </location>
</feature>
<comment type="caution">
    <text evidence="13">The sequence shown here is derived from an EMBL/GenBank/DDBJ whole genome shotgun (WGS) entry which is preliminary data.</text>
</comment>
<protein>
    <recommendedName>
        <fullName evidence="9 10">Multifunctional fusion protein</fullName>
    </recommendedName>
    <domain>
        <recommendedName>
            <fullName evidence="9">Protein translocase subunit SecD</fullName>
        </recommendedName>
    </domain>
    <domain>
        <recommendedName>
            <fullName evidence="10">Protein-export membrane protein SecF</fullName>
        </recommendedName>
    </domain>
</protein>
<keyword evidence="8 9" id="KW-0472">Membrane</keyword>
<accession>A0A845QL39</accession>
<dbReference type="AlphaFoldDB" id="A0A845QL39"/>